<dbReference type="RefSeq" id="YP_009173908.1">
    <property type="nucleotide sequence ID" value="NC_028099.1"/>
</dbReference>
<dbReference type="KEGG" id="vg:26100422"/>
<dbReference type="GeneID" id="26100422"/>
<organism evidence="2 3">
    <name type="scientific">Felid gammaherpesvirus 1</name>
    <dbReference type="NCBI Taxonomy" id="2560468"/>
    <lineage>
        <taxon>Viruses</taxon>
        <taxon>Duplodnaviria</taxon>
        <taxon>Heunggongvirae</taxon>
        <taxon>Peploviricota</taxon>
        <taxon>Herviviricetes</taxon>
        <taxon>Herpesvirales</taxon>
        <taxon>Orthoherpesviridae</taxon>
        <taxon>Gammaherpesvirinae</taxon>
        <taxon>Percavirus</taxon>
        <taxon>Percavirus felidgamma1</taxon>
    </lineage>
</organism>
<proteinExistence type="inferred from homology"/>
<name>A0A0M4M4H6_9GAMA</name>
<comment type="similarity">
    <text evidence="1">Belongs to the herpesviridae UL92 family.</text>
</comment>
<dbReference type="Pfam" id="PF03048">
    <property type="entry name" value="Herpes_UL92"/>
    <property type="match status" value="1"/>
</dbReference>
<evidence type="ECO:0000313" key="3">
    <source>
        <dbReference type="Proteomes" id="UP000152314"/>
    </source>
</evidence>
<protein>
    <submittedName>
        <fullName evidence="2">ORF31</fullName>
    </submittedName>
</protein>
<evidence type="ECO:0000313" key="2">
    <source>
        <dbReference type="EMBL" id="ALE14743.1"/>
    </source>
</evidence>
<evidence type="ECO:0000256" key="1">
    <source>
        <dbReference type="ARBA" id="ARBA00009153"/>
    </source>
</evidence>
<sequence>MHQRSEFYTGCRPKCRWPESCTLDRVNYTICGYHNISCIFRCCVCNHYHICDGGDECVVINTGESLVCMLTGSCLTNEIQDYKNLVVRAHKALEKKPDGYTLQCVLQAVKRDIVNFFSNAESVLNEVKNVILLNNETLTHDIEKLIDLTYSETHQLFSTCEYGYNIICSMYIQIIISIYSSKTIYNNLLFKCTKNKKYDTILKRMRELWMSTLTTGSSVLKHVTS</sequence>
<accession>A0A0M4M4H6</accession>
<dbReference type="InterPro" id="IPR004289">
    <property type="entry name" value="Herpes_UL92"/>
</dbReference>
<keyword evidence="3" id="KW-1185">Reference proteome</keyword>
<reference evidence="2 3" key="1">
    <citation type="journal article" date="2015" name="Genome Announc.">
        <title>First Complete Genome Sequence of Felis catus Gammaherpesvirus 1.</title>
        <authorList>
            <person name="Troyer R.M."/>
            <person name="Lee J.S."/>
            <person name="Vuyisich M."/>
            <person name="Chain P."/>
            <person name="Lo C.C."/>
            <person name="Kronmiller B."/>
            <person name="Bracha S."/>
            <person name="Avery A.C."/>
            <person name="VandeWoude S."/>
        </authorList>
    </citation>
    <scope>NUCLEOTIDE SEQUENCE [LARGE SCALE GENOMIC DNA]</scope>
    <source>
        <strain evidence="2">31286</strain>
    </source>
</reference>
<dbReference type="OrthoDB" id="13102at10239"/>
<dbReference type="Proteomes" id="UP000152314">
    <property type="component" value="Segment"/>
</dbReference>
<dbReference type="EMBL" id="KT595939">
    <property type="protein sequence ID" value="ALE14743.1"/>
    <property type="molecule type" value="Genomic_DNA"/>
</dbReference>